<protein>
    <submittedName>
        <fullName evidence="2">Lantibiotic dehydratase family protein</fullName>
    </submittedName>
</protein>
<dbReference type="AlphaFoldDB" id="A0A9X2VQ33"/>
<dbReference type="Proteomes" id="UP001141259">
    <property type="component" value="Unassembled WGS sequence"/>
</dbReference>
<proteinExistence type="predicted"/>
<gene>
    <name evidence="2" type="ORF">NZH93_26100</name>
</gene>
<sequence>MRPARALDVDDVDPRAKPWIERDRWRVSTIFLLRMTGFPSDLIRSAHPVESPVDGESEAAFDERVREASRRLRLLGADPRFREAVFLSNQAGFPALSGWLDGHARRSGNDRQAAITIANYLQRFCMKNDSASFFGPSTWARLADEDAPNITVEPGSDPLRRRTFLTHWAVAALADAFATRPGVLDAARPRRVPTLRIRDGRVTGVLLGGGRWSPATDPTLVSPAATALFDLVDGNTAVAALRVRFTAHGHSGFDSALRELLDREVVTHGLDVPTGISDPLRHLRDLLAGTGDHEVLTVLDGFERDRADFETADLARRQELLTTMGEAFTRFTGHPATRGAGRFYTDRSLLYEDSRKPFDTFTIGGRLREDLSELGPLWDLLWLPTERDHRLTSRAAERWFDHRFGAATSVPFLDYARAWVDDTDVLDAAFDDADDEILAYQREFLAAVLGNSGSADRVTLSPDDVRRLVDELGGVSSSGAVLNVDLMIDSPSVDAIRSGDYRLVLGELQVQRELLSHCALSVFQDDAEREAVVEYAGSGYAAAAEADELVAELVRSHDRKTNVQVHLPIPHVEVQGRSALRGHQPTLQLADLHVRRVGGRLRLHSPQLRRYLRLTTASAPVGFPERRSALRPFAFPSREFALPMPDGVRHLPRVEYGRTVVQRRAWRLRFDDWSDLFAHQAWSAGEFAAARRLARESGLPKRVYVKVDGETKVTYVDFDSVHLVWALLKTWRRRGGGALFTEMLPERQNWWLAVDEERRSCELRFGYTRQAT</sequence>
<evidence type="ECO:0000259" key="1">
    <source>
        <dbReference type="Pfam" id="PF04738"/>
    </source>
</evidence>
<organism evidence="2 3">
    <name type="scientific">Umezawaea endophytica</name>
    <dbReference type="NCBI Taxonomy" id="1654476"/>
    <lineage>
        <taxon>Bacteria</taxon>
        <taxon>Bacillati</taxon>
        <taxon>Actinomycetota</taxon>
        <taxon>Actinomycetes</taxon>
        <taxon>Pseudonocardiales</taxon>
        <taxon>Pseudonocardiaceae</taxon>
        <taxon>Umezawaea</taxon>
    </lineage>
</organism>
<name>A0A9X2VQ33_9PSEU</name>
<feature type="domain" description="Lantibiotic dehydratase N-terminal" evidence="1">
    <location>
        <begin position="77"/>
        <end position="719"/>
    </location>
</feature>
<dbReference type="EMBL" id="JANYMP010000013">
    <property type="protein sequence ID" value="MCS7480342.1"/>
    <property type="molecule type" value="Genomic_DNA"/>
</dbReference>
<dbReference type="InterPro" id="IPR006827">
    <property type="entry name" value="Lant_deHydtase_N"/>
</dbReference>
<dbReference type="Pfam" id="PF04738">
    <property type="entry name" value="Lant_dehydr_N"/>
    <property type="match status" value="1"/>
</dbReference>
<evidence type="ECO:0000313" key="2">
    <source>
        <dbReference type="EMBL" id="MCS7480342.1"/>
    </source>
</evidence>
<accession>A0A9X2VQ33</accession>
<reference evidence="2" key="1">
    <citation type="submission" date="2022-08" db="EMBL/GenBank/DDBJ databases">
        <authorList>
            <person name="Tistechok S."/>
            <person name="Samborskyy M."/>
            <person name="Roman I."/>
        </authorList>
    </citation>
    <scope>NUCLEOTIDE SEQUENCE</scope>
    <source>
        <strain evidence="2">DSM 103496</strain>
    </source>
</reference>
<dbReference type="RefSeq" id="WP_259625836.1">
    <property type="nucleotide sequence ID" value="NZ_JANYMP010000013.1"/>
</dbReference>
<evidence type="ECO:0000313" key="3">
    <source>
        <dbReference type="Proteomes" id="UP001141259"/>
    </source>
</evidence>
<keyword evidence="3" id="KW-1185">Reference proteome</keyword>
<comment type="caution">
    <text evidence="2">The sequence shown here is derived from an EMBL/GenBank/DDBJ whole genome shotgun (WGS) entry which is preliminary data.</text>
</comment>